<evidence type="ECO:0000259" key="1">
    <source>
        <dbReference type="PROSITE" id="PS50112"/>
    </source>
</evidence>
<dbReference type="SMART" id="SM00267">
    <property type="entry name" value="GGDEF"/>
    <property type="match status" value="1"/>
</dbReference>
<dbReference type="CDD" id="cd00130">
    <property type="entry name" value="PAS"/>
    <property type="match status" value="2"/>
</dbReference>
<evidence type="ECO:0000313" key="4">
    <source>
        <dbReference type="EMBL" id="MDR5900109.1"/>
    </source>
</evidence>
<dbReference type="InterPro" id="IPR000700">
    <property type="entry name" value="PAS-assoc_C"/>
</dbReference>
<gene>
    <name evidence="4" type="ORF">QC823_14080</name>
</gene>
<evidence type="ECO:0000259" key="2">
    <source>
        <dbReference type="PROSITE" id="PS50113"/>
    </source>
</evidence>
<dbReference type="PANTHER" id="PTHR46663">
    <property type="entry name" value="DIGUANYLATE CYCLASE DGCT-RELATED"/>
    <property type="match status" value="1"/>
</dbReference>
<dbReference type="NCBIfam" id="TIGR00254">
    <property type="entry name" value="GGDEF"/>
    <property type="match status" value="1"/>
</dbReference>
<feature type="domain" description="PAS" evidence="1">
    <location>
        <begin position="130"/>
        <end position="176"/>
    </location>
</feature>
<accession>A0ABU1H727</accession>
<dbReference type="SUPFAM" id="SSF55073">
    <property type="entry name" value="Nucleotide cyclase"/>
    <property type="match status" value="1"/>
</dbReference>
<dbReference type="PANTHER" id="PTHR46663:SF4">
    <property type="entry name" value="DIGUANYLATE CYCLASE DGCT-RELATED"/>
    <property type="match status" value="1"/>
</dbReference>
<dbReference type="GO" id="GO:0052621">
    <property type="term" value="F:diguanylate cyclase activity"/>
    <property type="evidence" value="ECO:0007669"/>
    <property type="project" value="UniProtKB-EC"/>
</dbReference>
<reference evidence="4 5" key="1">
    <citation type="submission" date="2023-04" db="EMBL/GenBank/DDBJ databases">
        <title>A long-awaited taxogenomic arrangement of the family Halomonadaceae.</title>
        <authorList>
            <person name="De La Haba R."/>
            <person name="Chuvochina M."/>
            <person name="Wittouck S."/>
            <person name="Arahal D.R."/>
            <person name="Sanchez-Porro C."/>
            <person name="Hugenholtz P."/>
            <person name="Ventosa A."/>
        </authorList>
    </citation>
    <scope>NUCLEOTIDE SEQUENCE [LARGE SCALE GENOMIC DNA]</scope>
    <source>
        <strain evidence="4 5">DSM 21020</strain>
    </source>
</reference>
<dbReference type="PROSITE" id="PS50112">
    <property type="entry name" value="PAS"/>
    <property type="match status" value="2"/>
</dbReference>
<dbReference type="RefSeq" id="WP_309656982.1">
    <property type="nucleotide sequence ID" value="NZ_JARWAN010000027.1"/>
</dbReference>
<dbReference type="InterPro" id="IPR029787">
    <property type="entry name" value="Nucleotide_cyclase"/>
</dbReference>
<feature type="domain" description="PAC" evidence="2">
    <location>
        <begin position="79"/>
        <end position="133"/>
    </location>
</feature>
<dbReference type="InterPro" id="IPR043128">
    <property type="entry name" value="Rev_trsase/Diguanyl_cyclase"/>
</dbReference>
<dbReference type="Pfam" id="PF13426">
    <property type="entry name" value="PAS_9"/>
    <property type="match status" value="2"/>
</dbReference>
<dbReference type="Pfam" id="PF00990">
    <property type="entry name" value="GGDEF"/>
    <property type="match status" value="1"/>
</dbReference>
<keyword evidence="5" id="KW-1185">Reference proteome</keyword>
<dbReference type="EC" id="2.7.7.65" evidence="4"/>
<dbReference type="EMBL" id="JARWAN010000027">
    <property type="protein sequence ID" value="MDR5900109.1"/>
    <property type="molecule type" value="Genomic_DNA"/>
</dbReference>
<dbReference type="SMART" id="SM00091">
    <property type="entry name" value="PAS"/>
    <property type="match status" value="2"/>
</dbReference>
<comment type="caution">
    <text evidence="4">The sequence shown here is derived from an EMBL/GenBank/DDBJ whole genome shotgun (WGS) entry which is preliminary data.</text>
</comment>
<dbReference type="InterPro" id="IPR000014">
    <property type="entry name" value="PAS"/>
</dbReference>
<feature type="domain" description="PAS" evidence="1">
    <location>
        <begin position="7"/>
        <end position="78"/>
    </location>
</feature>
<dbReference type="InterPro" id="IPR001610">
    <property type="entry name" value="PAC"/>
</dbReference>
<keyword evidence="4" id="KW-0548">Nucleotidyltransferase</keyword>
<feature type="domain" description="GGDEF" evidence="3">
    <location>
        <begin position="287"/>
        <end position="414"/>
    </location>
</feature>
<dbReference type="CDD" id="cd01949">
    <property type="entry name" value="GGDEF"/>
    <property type="match status" value="1"/>
</dbReference>
<organism evidence="4 5">
    <name type="scientific">Vreelandella vilamensis</name>
    <dbReference type="NCBI Taxonomy" id="531309"/>
    <lineage>
        <taxon>Bacteria</taxon>
        <taxon>Pseudomonadati</taxon>
        <taxon>Pseudomonadota</taxon>
        <taxon>Gammaproteobacteria</taxon>
        <taxon>Oceanospirillales</taxon>
        <taxon>Halomonadaceae</taxon>
        <taxon>Vreelandella</taxon>
    </lineage>
</organism>
<keyword evidence="4" id="KW-0808">Transferase</keyword>
<dbReference type="SUPFAM" id="SSF55785">
    <property type="entry name" value="PYP-like sensor domain (PAS domain)"/>
    <property type="match status" value="2"/>
</dbReference>
<dbReference type="SMART" id="SM00086">
    <property type="entry name" value="PAC"/>
    <property type="match status" value="2"/>
</dbReference>
<dbReference type="PROSITE" id="PS50887">
    <property type="entry name" value="GGDEF"/>
    <property type="match status" value="1"/>
</dbReference>
<name>A0ABU1H727_9GAMM</name>
<feature type="domain" description="PAC" evidence="2">
    <location>
        <begin position="201"/>
        <end position="255"/>
    </location>
</feature>
<dbReference type="InterPro" id="IPR035965">
    <property type="entry name" value="PAS-like_dom_sf"/>
</dbReference>
<dbReference type="Gene3D" id="3.30.70.270">
    <property type="match status" value="1"/>
</dbReference>
<dbReference type="NCBIfam" id="TIGR00229">
    <property type="entry name" value="sensory_box"/>
    <property type="match status" value="2"/>
</dbReference>
<protein>
    <submittedName>
        <fullName evidence="4">Diguanylate cyclase</fullName>
        <ecNumber evidence="4">2.7.7.65</ecNumber>
    </submittedName>
</protein>
<evidence type="ECO:0000313" key="5">
    <source>
        <dbReference type="Proteomes" id="UP001254564"/>
    </source>
</evidence>
<dbReference type="Gene3D" id="3.30.450.20">
    <property type="entry name" value="PAS domain"/>
    <property type="match status" value="2"/>
</dbReference>
<dbReference type="InterPro" id="IPR000160">
    <property type="entry name" value="GGDEF_dom"/>
</dbReference>
<evidence type="ECO:0000259" key="3">
    <source>
        <dbReference type="PROSITE" id="PS50887"/>
    </source>
</evidence>
<dbReference type="InterPro" id="IPR052163">
    <property type="entry name" value="DGC-Regulatory_Protein"/>
</dbReference>
<sequence length="414" mass="46814">MEYLRLLEVAMAQSFNAVVITTASLDLPGPEIVYVNTAMTRMSGYTREELLGATPRLLQGPRTDRDMLDRLRKALHAGEPFDAITVNYRKDGAPYDVEWNLSPVRNETGAITHFVSIQRDITASVEDQRQRLLLSSAIEMSSDSVVITDATGNIEYVNQAFERYTGYTRDAVIGQNPRLLQSGHHSAQFYRNMWDTLTSGDTFRDTFLDQTRDGAHRYVEQTISPIKDEQGRIVRYVSVGKDITQRLKHEQELKRIASTDMLTGLVNRMSFDQRLEKEIERTRRYERPLSLIMIDIDHFKPINDEHGHDVGDQVLGDFARVLSANLRTTDICARWGGEEFMVLAPETEFSQAVQLAEKLRLAIVDVIFPVVGKVTASFGVVEVGPNELATRVVKRADQALYQAKAEGRNRVMAS</sequence>
<dbReference type="PROSITE" id="PS50113">
    <property type="entry name" value="PAC"/>
    <property type="match status" value="2"/>
</dbReference>
<dbReference type="Proteomes" id="UP001254564">
    <property type="component" value="Unassembled WGS sequence"/>
</dbReference>
<proteinExistence type="predicted"/>